<name>A0A3S0QAA2_9HYPH</name>
<sequence>MPLTLTLSPQTGRTMREVCGERRGRGMPLLPAGRRWRQLDEGRTQTRILLEATAPALRLRSGRSQLQSIHWIDCFGCAEPLLTPRFRCGRRPSPYKARAPCG</sequence>
<dbReference type="Proteomes" id="UP000273611">
    <property type="component" value="Unassembled WGS sequence"/>
</dbReference>
<dbReference type="AlphaFoldDB" id="A0A3S0QAA2"/>
<evidence type="ECO:0000313" key="2">
    <source>
        <dbReference type="Proteomes" id="UP000273611"/>
    </source>
</evidence>
<gene>
    <name evidence="1" type="ORF">EEQ99_10995</name>
</gene>
<comment type="caution">
    <text evidence="1">The sequence shown here is derived from an EMBL/GenBank/DDBJ whole genome shotgun (WGS) entry which is preliminary data.</text>
</comment>
<protein>
    <submittedName>
        <fullName evidence="1">Uncharacterized protein</fullName>
    </submittedName>
</protein>
<reference evidence="1 2" key="1">
    <citation type="journal article" date="2015" name="Int. J. Syst. Evol. Microbiol.">
        <title>Rhizobium anhuiense sp. nov., isolated from effective nodules of Vicia faba and Pisum sativum.</title>
        <authorList>
            <person name="Zhang Y.J."/>
            <person name="Zheng W.T."/>
            <person name="Everall I."/>
            <person name="Young J.P."/>
            <person name="Zhang X.X."/>
            <person name="Tian C.F."/>
            <person name="Sui X.H."/>
            <person name="Wang E.T."/>
            <person name="Chen W.X."/>
        </authorList>
    </citation>
    <scope>NUCLEOTIDE SEQUENCE [LARGE SCALE GENOMIC DNA]</scope>
    <source>
        <strain evidence="1 2">CCBAU 23252</strain>
    </source>
</reference>
<organism evidence="1 2">
    <name type="scientific">Rhizobium anhuiense</name>
    <dbReference type="NCBI Taxonomy" id="1184720"/>
    <lineage>
        <taxon>Bacteria</taxon>
        <taxon>Pseudomonadati</taxon>
        <taxon>Pseudomonadota</taxon>
        <taxon>Alphaproteobacteria</taxon>
        <taxon>Hyphomicrobiales</taxon>
        <taxon>Rhizobiaceae</taxon>
        <taxon>Rhizobium/Agrobacterium group</taxon>
        <taxon>Rhizobium</taxon>
    </lineage>
</organism>
<accession>A0A3S0QAA2</accession>
<dbReference type="EMBL" id="RIBW01000003">
    <property type="protein sequence ID" value="RUM02279.1"/>
    <property type="molecule type" value="Genomic_DNA"/>
</dbReference>
<evidence type="ECO:0000313" key="1">
    <source>
        <dbReference type="EMBL" id="RUM02279.1"/>
    </source>
</evidence>
<proteinExistence type="predicted"/>